<keyword evidence="3" id="KW-1185">Reference proteome</keyword>
<feature type="transmembrane region" description="Helical" evidence="1">
    <location>
        <begin position="14"/>
        <end position="35"/>
    </location>
</feature>
<reference evidence="2" key="1">
    <citation type="submission" date="2018-11" db="EMBL/GenBank/DDBJ databases">
        <authorList>
            <consortium name="Pathogen Informatics"/>
        </authorList>
    </citation>
    <scope>NUCLEOTIDE SEQUENCE</scope>
</reference>
<dbReference type="EMBL" id="CAAALY010244384">
    <property type="protein sequence ID" value="VEL32591.1"/>
    <property type="molecule type" value="Genomic_DNA"/>
</dbReference>
<name>A0A448XAY5_9PLAT</name>
<comment type="caution">
    <text evidence="2">The sequence shown here is derived from an EMBL/GenBank/DDBJ whole genome shotgun (WGS) entry which is preliminary data.</text>
</comment>
<sequence>MTNFKNGLFGSEKYLLLGTVLFLVVYCQFLPTILASRGRPKSNVPDLAFSLLFRNQRNHREYAPLWPNFNASGHWANQIVRLTYQYPHVLQRPIEEVKLLKLNSKVDKKLEQIFTTVGDKSSDDTRKEYFTAGSLYVRTYLAKVLASFNS</sequence>
<proteinExistence type="predicted"/>
<evidence type="ECO:0000313" key="3">
    <source>
        <dbReference type="Proteomes" id="UP000784294"/>
    </source>
</evidence>
<protein>
    <submittedName>
        <fullName evidence="2">Uncharacterized protein</fullName>
    </submittedName>
</protein>
<organism evidence="2 3">
    <name type="scientific">Protopolystoma xenopodis</name>
    <dbReference type="NCBI Taxonomy" id="117903"/>
    <lineage>
        <taxon>Eukaryota</taxon>
        <taxon>Metazoa</taxon>
        <taxon>Spiralia</taxon>
        <taxon>Lophotrochozoa</taxon>
        <taxon>Platyhelminthes</taxon>
        <taxon>Monogenea</taxon>
        <taxon>Polyopisthocotylea</taxon>
        <taxon>Polystomatidea</taxon>
        <taxon>Polystomatidae</taxon>
        <taxon>Protopolystoma</taxon>
    </lineage>
</organism>
<keyword evidence="1" id="KW-0812">Transmembrane</keyword>
<dbReference type="AlphaFoldDB" id="A0A448XAY5"/>
<gene>
    <name evidence="2" type="ORF">PXEA_LOCUS26031</name>
</gene>
<evidence type="ECO:0000256" key="1">
    <source>
        <dbReference type="SAM" id="Phobius"/>
    </source>
</evidence>
<accession>A0A448XAY5</accession>
<keyword evidence="1" id="KW-1133">Transmembrane helix</keyword>
<evidence type="ECO:0000313" key="2">
    <source>
        <dbReference type="EMBL" id="VEL32591.1"/>
    </source>
</evidence>
<dbReference type="Proteomes" id="UP000784294">
    <property type="component" value="Unassembled WGS sequence"/>
</dbReference>
<keyword evidence="1" id="KW-0472">Membrane</keyword>